<protein>
    <submittedName>
        <fullName evidence="3">Uncharacterized protein</fullName>
    </submittedName>
</protein>
<feature type="transmembrane region" description="Helical" evidence="2">
    <location>
        <begin position="127"/>
        <end position="148"/>
    </location>
</feature>
<feature type="transmembrane region" description="Helical" evidence="2">
    <location>
        <begin position="6"/>
        <end position="24"/>
    </location>
</feature>
<feature type="transmembrane region" description="Helical" evidence="2">
    <location>
        <begin position="88"/>
        <end position="107"/>
    </location>
</feature>
<evidence type="ECO:0000313" key="4">
    <source>
        <dbReference type="Proteomes" id="UP001325248"/>
    </source>
</evidence>
<keyword evidence="2" id="KW-0472">Membrane</keyword>
<keyword evidence="2" id="KW-1133">Transmembrane helix</keyword>
<name>A0ABZ0UJG0_9FIRM</name>
<feature type="compositionally biased region" description="Basic and acidic residues" evidence="1">
    <location>
        <begin position="205"/>
        <end position="252"/>
    </location>
</feature>
<accession>A0ABZ0UJG0</accession>
<reference evidence="3" key="1">
    <citation type="submission" date="2023-10" db="EMBL/GenBank/DDBJ databases">
        <title>Genome sequence of Blautia coccoides DSM 935.</title>
        <authorList>
            <person name="Boeer T."/>
            <person name="Bengelsdorf F.R."/>
            <person name="Daniel R."/>
            <person name="Poehlein A."/>
        </authorList>
    </citation>
    <scope>NUCLEOTIDE SEQUENCE [LARGE SCALE GENOMIC DNA]</scope>
    <source>
        <strain evidence="3">DSM 935</strain>
    </source>
</reference>
<gene>
    <name evidence="3" type="ORF">BLCOC_50080</name>
</gene>
<keyword evidence="2" id="KW-0812">Transmembrane</keyword>
<dbReference type="EMBL" id="CP136422">
    <property type="protein sequence ID" value="WPX76622.1"/>
    <property type="molecule type" value="Genomic_DNA"/>
</dbReference>
<keyword evidence="4" id="KW-1185">Reference proteome</keyword>
<feature type="region of interest" description="Disordered" evidence="1">
    <location>
        <begin position="184"/>
        <end position="252"/>
    </location>
</feature>
<evidence type="ECO:0000313" key="3">
    <source>
        <dbReference type="EMBL" id="WPX76622.1"/>
    </source>
</evidence>
<organism evidence="3 4">
    <name type="scientific">Blautia producta</name>
    <dbReference type="NCBI Taxonomy" id="33035"/>
    <lineage>
        <taxon>Bacteria</taxon>
        <taxon>Bacillati</taxon>
        <taxon>Bacillota</taxon>
        <taxon>Clostridia</taxon>
        <taxon>Lachnospirales</taxon>
        <taxon>Lachnospiraceae</taxon>
        <taxon>Blautia</taxon>
    </lineage>
</organism>
<dbReference type="Proteomes" id="UP001325248">
    <property type="component" value="Chromosome"/>
</dbReference>
<evidence type="ECO:0000256" key="2">
    <source>
        <dbReference type="SAM" id="Phobius"/>
    </source>
</evidence>
<evidence type="ECO:0000256" key="1">
    <source>
        <dbReference type="SAM" id="MobiDB-lite"/>
    </source>
</evidence>
<sequence length="276" mass="31745">MHLFYYGTWLMGLLSLFSVLAIYGSNRRVIRDLKNIPAVKDKWLQQFLLEYQRNVKDDAVIHNPAVYLTKRMRGRKIGPITLRQMKGVSWYTFVLSFLAAGAGALWLRRTGLERISFPVMTRDFPAMGLLVGSTAVMGIVLLLIRMVISMGFQEEVIETNLLDYMENQRGDSQKVVQIEPVRQNSNSKAAKAAKAGKTGRRARAKAKEQEQLQQEQRLKAQKERAMPDRREQDKDSRAEKVEERIREAAATDERYSHLLNKEEEAIVKDVIKEFLT</sequence>
<proteinExistence type="predicted"/>